<evidence type="ECO:0000259" key="3">
    <source>
        <dbReference type="PROSITE" id="PS51186"/>
    </source>
</evidence>
<dbReference type="Gene3D" id="3.40.630.30">
    <property type="match status" value="1"/>
</dbReference>
<dbReference type="PANTHER" id="PTHR43420">
    <property type="entry name" value="ACETYLTRANSFERASE"/>
    <property type="match status" value="1"/>
</dbReference>
<keyword evidence="5" id="KW-1185">Reference proteome</keyword>
<dbReference type="InterPro" id="IPR050680">
    <property type="entry name" value="YpeA/RimI_acetyltransf"/>
</dbReference>
<evidence type="ECO:0000256" key="1">
    <source>
        <dbReference type="ARBA" id="ARBA00022679"/>
    </source>
</evidence>
<sequence>MISVADARLVRGLQERAARALPAEHVERLGGWWLRLAPDCSWWVGTVLPHGETGPQRSEGLEAGVKEAEDFYARHGLDTRFQITPRACPDGLDAFLAKRGYHRGGRVSLQAATVARVLERSGEQVPAAPVLGRAREQALVARVLERTRDRAPAEPLRVRVDERPADGWLEGLRAVHGHDGERELLARVEAPSAYASVIAGTEVVAVGRAVADDGWAGVFGMATLPQARGRGASRRVLAALAAWARTRGVDRMYLQVECGNDAAVRLYARAGFEEVCGYHYRTAKAPASR</sequence>
<proteinExistence type="predicted"/>
<accession>A0ABN3XPY8</accession>
<organism evidence="4 5">
    <name type="scientific">Streptosporangium longisporum</name>
    <dbReference type="NCBI Taxonomy" id="46187"/>
    <lineage>
        <taxon>Bacteria</taxon>
        <taxon>Bacillati</taxon>
        <taxon>Actinomycetota</taxon>
        <taxon>Actinomycetes</taxon>
        <taxon>Streptosporangiales</taxon>
        <taxon>Streptosporangiaceae</taxon>
        <taxon>Streptosporangium</taxon>
    </lineage>
</organism>
<evidence type="ECO:0000313" key="4">
    <source>
        <dbReference type="EMBL" id="GAA2985629.1"/>
    </source>
</evidence>
<protein>
    <submittedName>
        <fullName evidence="4">GNAT family N-acetyltransferase</fullName>
    </submittedName>
</protein>
<dbReference type="CDD" id="cd04301">
    <property type="entry name" value="NAT_SF"/>
    <property type="match status" value="1"/>
</dbReference>
<dbReference type="EMBL" id="BAAAWD010000002">
    <property type="protein sequence ID" value="GAA2985629.1"/>
    <property type="molecule type" value="Genomic_DNA"/>
</dbReference>
<gene>
    <name evidence="4" type="ORF">GCM10017559_01450</name>
</gene>
<evidence type="ECO:0000256" key="2">
    <source>
        <dbReference type="ARBA" id="ARBA00023315"/>
    </source>
</evidence>
<dbReference type="SUPFAM" id="SSF55729">
    <property type="entry name" value="Acyl-CoA N-acyltransferases (Nat)"/>
    <property type="match status" value="1"/>
</dbReference>
<keyword evidence="1" id="KW-0808">Transferase</keyword>
<reference evidence="4 5" key="1">
    <citation type="journal article" date="2019" name="Int. J. Syst. Evol. Microbiol.">
        <title>The Global Catalogue of Microorganisms (GCM) 10K type strain sequencing project: providing services to taxonomists for standard genome sequencing and annotation.</title>
        <authorList>
            <consortium name="The Broad Institute Genomics Platform"/>
            <consortium name="The Broad Institute Genome Sequencing Center for Infectious Disease"/>
            <person name="Wu L."/>
            <person name="Ma J."/>
        </authorList>
    </citation>
    <scope>NUCLEOTIDE SEQUENCE [LARGE SCALE GENOMIC DNA]</scope>
    <source>
        <strain evidence="4 5">JCM 3106</strain>
    </source>
</reference>
<evidence type="ECO:0000313" key="5">
    <source>
        <dbReference type="Proteomes" id="UP001499930"/>
    </source>
</evidence>
<keyword evidence="2" id="KW-0012">Acyltransferase</keyword>
<dbReference type="RefSeq" id="WP_344886847.1">
    <property type="nucleotide sequence ID" value="NZ_BAAAWD010000002.1"/>
</dbReference>
<comment type="caution">
    <text evidence="4">The sequence shown here is derived from an EMBL/GenBank/DDBJ whole genome shotgun (WGS) entry which is preliminary data.</text>
</comment>
<name>A0ABN3XPY8_9ACTN</name>
<dbReference type="Pfam" id="PF00583">
    <property type="entry name" value="Acetyltransf_1"/>
    <property type="match status" value="1"/>
</dbReference>
<dbReference type="PROSITE" id="PS51186">
    <property type="entry name" value="GNAT"/>
    <property type="match status" value="1"/>
</dbReference>
<dbReference type="Proteomes" id="UP001499930">
    <property type="component" value="Unassembled WGS sequence"/>
</dbReference>
<dbReference type="InterPro" id="IPR000182">
    <property type="entry name" value="GNAT_dom"/>
</dbReference>
<feature type="domain" description="N-acetyltransferase" evidence="3">
    <location>
        <begin position="156"/>
        <end position="288"/>
    </location>
</feature>
<dbReference type="InterPro" id="IPR016181">
    <property type="entry name" value="Acyl_CoA_acyltransferase"/>
</dbReference>